<dbReference type="Proteomes" id="UP000299102">
    <property type="component" value="Unassembled WGS sequence"/>
</dbReference>
<organism evidence="2 3">
    <name type="scientific">Eumeta variegata</name>
    <name type="common">Bagworm moth</name>
    <name type="synonym">Eumeta japonica</name>
    <dbReference type="NCBI Taxonomy" id="151549"/>
    <lineage>
        <taxon>Eukaryota</taxon>
        <taxon>Metazoa</taxon>
        <taxon>Ecdysozoa</taxon>
        <taxon>Arthropoda</taxon>
        <taxon>Hexapoda</taxon>
        <taxon>Insecta</taxon>
        <taxon>Pterygota</taxon>
        <taxon>Neoptera</taxon>
        <taxon>Endopterygota</taxon>
        <taxon>Lepidoptera</taxon>
        <taxon>Glossata</taxon>
        <taxon>Ditrysia</taxon>
        <taxon>Tineoidea</taxon>
        <taxon>Psychidae</taxon>
        <taxon>Oiketicinae</taxon>
        <taxon>Eumeta</taxon>
    </lineage>
</organism>
<name>A0A4C1YVZ6_EUMVA</name>
<feature type="region of interest" description="Disordered" evidence="1">
    <location>
        <begin position="27"/>
        <end position="49"/>
    </location>
</feature>
<comment type="caution">
    <text evidence="2">The sequence shown here is derived from an EMBL/GenBank/DDBJ whole genome shotgun (WGS) entry which is preliminary data.</text>
</comment>
<dbReference type="AlphaFoldDB" id="A0A4C1YVZ6"/>
<proteinExistence type="predicted"/>
<gene>
    <name evidence="2" type="ORF">EVAR_59469_1</name>
</gene>
<reference evidence="2 3" key="1">
    <citation type="journal article" date="2019" name="Commun. Biol.">
        <title>The bagworm genome reveals a unique fibroin gene that provides high tensile strength.</title>
        <authorList>
            <person name="Kono N."/>
            <person name="Nakamura H."/>
            <person name="Ohtoshi R."/>
            <person name="Tomita M."/>
            <person name="Numata K."/>
            <person name="Arakawa K."/>
        </authorList>
    </citation>
    <scope>NUCLEOTIDE SEQUENCE [LARGE SCALE GENOMIC DNA]</scope>
</reference>
<evidence type="ECO:0000313" key="3">
    <source>
        <dbReference type="Proteomes" id="UP000299102"/>
    </source>
</evidence>
<dbReference type="EMBL" id="BGZK01001471">
    <property type="protein sequence ID" value="GBP80621.1"/>
    <property type="molecule type" value="Genomic_DNA"/>
</dbReference>
<keyword evidence="3" id="KW-1185">Reference proteome</keyword>
<evidence type="ECO:0000256" key="1">
    <source>
        <dbReference type="SAM" id="MobiDB-lite"/>
    </source>
</evidence>
<evidence type="ECO:0000313" key="2">
    <source>
        <dbReference type="EMBL" id="GBP80621.1"/>
    </source>
</evidence>
<sequence length="79" mass="8804">MRTYADVYFAADHEDVDEYRKFELTPAQSDARRAHEPSARFTPGKGRAHSRVIGAAAHVEIVTGERTNGGTIKRIRFGS</sequence>
<accession>A0A4C1YVZ6</accession>
<protein>
    <submittedName>
        <fullName evidence="2">Uncharacterized protein</fullName>
    </submittedName>
</protein>